<gene>
    <name evidence="2" type="ORF">H1S01_17795</name>
</gene>
<sequence length="90" mass="9872">MSESKKPYERRIIPPGLMDKLPLRNRISRVTVIDRPEAPIARSRVLTTITYAAGVIIALFLTATVVSLIGSALLWLYFSLTSGGKSPSPM</sequence>
<proteinExistence type="predicted"/>
<protein>
    <submittedName>
        <fullName evidence="2">Uncharacterized protein</fullName>
    </submittedName>
</protein>
<dbReference type="RefSeq" id="WP_188041739.1">
    <property type="nucleotide sequence ID" value="NZ_JACVHF010000032.1"/>
</dbReference>
<keyword evidence="1" id="KW-0472">Membrane</keyword>
<keyword evidence="1" id="KW-1133">Transmembrane helix</keyword>
<organism evidence="2 3">
    <name type="scientific">Heliobacterium chlorum</name>
    <dbReference type="NCBI Taxonomy" id="2698"/>
    <lineage>
        <taxon>Bacteria</taxon>
        <taxon>Bacillati</taxon>
        <taxon>Bacillota</taxon>
        <taxon>Clostridia</taxon>
        <taxon>Eubacteriales</taxon>
        <taxon>Heliobacteriaceae</taxon>
        <taxon>Heliobacterium</taxon>
    </lineage>
</organism>
<evidence type="ECO:0000313" key="2">
    <source>
        <dbReference type="EMBL" id="MBC9786315.1"/>
    </source>
</evidence>
<comment type="caution">
    <text evidence="2">The sequence shown here is derived from an EMBL/GenBank/DDBJ whole genome shotgun (WGS) entry which is preliminary data.</text>
</comment>
<dbReference type="Proteomes" id="UP000617402">
    <property type="component" value="Unassembled WGS sequence"/>
</dbReference>
<accession>A0ABR7T7H0</accession>
<evidence type="ECO:0000313" key="3">
    <source>
        <dbReference type="Proteomes" id="UP000617402"/>
    </source>
</evidence>
<feature type="transmembrane region" description="Helical" evidence="1">
    <location>
        <begin position="51"/>
        <end position="78"/>
    </location>
</feature>
<keyword evidence="1" id="KW-0812">Transmembrane</keyword>
<reference evidence="2 3" key="1">
    <citation type="submission" date="2020-07" db="EMBL/GenBank/DDBJ databases">
        <title>Draft whole-genome sequence of Heliobacterium chlorum DSM 3682, type strain.</title>
        <authorList>
            <person name="Kyndt J.A."/>
            <person name="Meyer T.E."/>
            <person name="Imhoff J.F."/>
        </authorList>
    </citation>
    <scope>NUCLEOTIDE SEQUENCE [LARGE SCALE GENOMIC DNA]</scope>
    <source>
        <strain evidence="2 3">DSM 3682</strain>
    </source>
</reference>
<dbReference type="EMBL" id="JACVHF010000032">
    <property type="protein sequence ID" value="MBC9786315.1"/>
    <property type="molecule type" value="Genomic_DNA"/>
</dbReference>
<name>A0ABR7T7H0_HELCL</name>
<keyword evidence="3" id="KW-1185">Reference proteome</keyword>
<evidence type="ECO:0000256" key="1">
    <source>
        <dbReference type="SAM" id="Phobius"/>
    </source>
</evidence>